<proteinExistence type="inferred from homology"/>
<dbReference type="STRING" id="860235.AOZ06_34075"/>
<dbReference type="Gene3D" id="1.10.10.10">
    <property type="entry name" value="Winged helix-like DNA-binding domain superfamily/Winged helix DNA-binding domain"/>
    <property type="match status" value="1"/>
</dbReference>
<keyword evidence="2" id="KW-0805">Transcription regulation</keyword>
<dbReference type="GO" id="GO:0005829">
    <property type="term" value="C:cytosol"/>
    <property type="evidence" value="ECO:0007669"/>
    <property type="project" value="TreeGrafter"/>
</dbReference>
<comment type="similarity">
    <text evidence="1">Belongs to the LysR transcriptional regulatory family.</text>
</comment>
<dbReference type="GO" id="GO:0003677">
    <property type="term" value="F:DNA binding"/>
    <property type="evidence" value="ECO:0007669"/>
    <property type="project" value="UniProtKB-KW"/>
</dbReference>
<dbReference type="InterPro" id="IPR050950">
    <property type="entry name" value="HTH-type_LysR_regulators"/>
</dbReference>
<gene>
    <name evidence="6" type="ORF">AOZ06_34075</name>
</gene>
<name>A0A0N9I9C1_9PSEU</name>
<protein>
    <submittedName>
        <fullName evidence="6">LysR family transcriptional regulator</fullName>
    </submittedName>
</protein>
<dbReference type="InterPro" id="IPR005119">
    <property type="entry name" value="LysR_subst-bd"/>
</dbReference>
<evidence type="ECO:0000259" key="5">
    <source>
        <dbReference type="PROSITE" id="PS50931"/>
    </source>
</evidence>
<dbReference type="AlphaFoldDB" id="A0A0N9I9C1"/>
<evidence type="ECO:0000313" key="6">
    <source>
        <dbReference type="EMBL" id="ALG11238.1"/>
    </source>
</evidence>
<dbReference type="InterPro" id="IPR036390">
    <property type="entry name" value="WH_DNA-bd_sf"/>
</dbReference>
<dbReference type="OrthoDB" id="3181812at2"/>
<dbReference type="InterPro" id="IPR036388">
    <property type="entry name" value="WH-like_DNA-bd_sf"/>
</dbReference>
<dbReference type="RefSeq" id="WP_054293139.1">
    <property type="nucleotide sequence ID" value="NZ_CP012752.1"/>
</dbReference>
<dbReference type="PANTHER" id="PTHR30419">
    <property type="entry name" value="HTH-TYPE TRANSCRIPTIONAL REGULATOR YBHD"/>
    <property type="match status" value="1"/>
</dbReference>
<keyword evidence="3" id="KW-0238">DNA-binding</keyword>
<dbReference type="Pfam" id="PF03466">
    <property type="entry name" value="LysR_substrate"/>
    <property type="match status" value="1"/>
</dbReference>
<sequence>MDARQLEYFLAVVDHGGVNRAASALFLTQPSLSQAIRALERDLGQELFHRVGRRLVLTDSGRALVEPARDVIRGLAVARDSVSGVGGLVTGRVEIAAMPSQAVEPLSGMIKLFTERHPGMRVSIKSAFTAPDVLEMVRTGVTELGLLGSSEPPSAVGITLKMLRRQRFVVVAPAGRFPGRTALKGEDLDGHAVIAGQPGTGMRRVVDRIRADGVGLRLVVESEHREAILPLVLGGVGLAVLTESWATLARQAGADVLDLDPPAYLNIALASRDAWLSPAADAFVRLIAAAYKPGR</sequence>
<dbReference type="SUPFAM" id="SSF46785">
    <property type="entry name" value="Winged helix' DNA-binding domain"/>
    <property type="match status" value="1"/>
</dbReference>
<dbReference type="GO" id="GO:0003700">
    <property type="term" value="F:DNA-binding transcription factor activity"/>
    <property type="evidence" value="ECO:0007669"/>
    <property type="project" value="InterPro"/>
</dbReference>
<dbReference type="InterPro" id="IPR000847">
    <property type="entry name" value="LysR_HTH_N"/>
</dbReference>
<dbReference type="PRINTS" id="PR00039">
    <property type="entry name" value="HTHLYSR"/>
</dbReference>
<evidence type="ECO:0000256" key="3">
    <source>
        <dbReference type="ARBA" id="ARBA00023125"/>
    </source>
</evidence>
<dbReference type="Pfam" id="PF00126">
    <property type="entry name" value="HTH_1"/>
    <property type="match status" value="1"/>
</dbReference>
<evidence type="ECO:0000256" key="4">
    <source>
        <dbReference type="ARBA" id="ARBA00023163"/>
    </source>
</evidence>
<dbReference type="SUPFAM" id="SSF53850">
    <property type="entry name" value="Periplasmic binding protein-like II"/>
    <property type="match status" value="1"/>
</dbReference>
<organism evidence="6 7">
    <name type="scientific">Kibdelosporangium phytohabitans</name>
    <dbReference type="NCBI Taxonomy" id="860235"/>
    <lineage>
        <taxon>Bacteria</taxon>
        <taxon>Bacillati</taxon>
        <taxon>Actinomycetota</taxon>
        <taxon>Actinomycetes</taxon>
        <taxon>Pseudonocardiales</taxon>
        <taxon>Pseudonocardiaceae</taxon>
        <taxon>Kibdelosporangium</taxon>
    </lineage>
</organism>
<dbReference type="KEGG" id="kphy:AOZ06_34075"/>
<reference evidence="6 7" key="1">
    <citation type="submission" date="2015-07" db="EMBL/GenBank/DDBJ databases">
        <title>Genome sequencing of Kibdelosporangium phytohabitans.</title>
        <authorList>
            <person name="Qin S."/>
            <person name="Xing K."/>
        </authorList>
    </citation>
    <scope>NUCLEOTIDE SEQUENCE [LARGE SCALE GENOMIC DNA]</scope>
    <source>
        <strain evidence="6 7">KLBMP1111</strain>
    </source>
</reference>
<keyword evidence="4" id="KW-0804">Transcription</keyword>
<dbReference type="Proteomes" id="UP000063699">
    <property type="component" value="Chromosome"/>
</dbReference>
<evidence type="ECO:0000256" key="2">
    <source>
        <dbReference type="ARBA" id="ARBA00023015"/>
    </source>
</evidence>
<evidence type="ECO:0000256" key="1">
    <source>
        <dbReference type="ARBA" id="ARBA00009437"/>
    </source>
</evidence>
<accession>A0A0N9I9C1</accession>
<evidence type="ECO:0000313" key="7">
    <source>
        <dbReference type="Proteomes" id="UP000063699"/>
    </source>
</evidence>
<dbReference type="EMBL" id="CP012752">
    <property type="protein sequence ID" value="ALG11238.1"/>
    <property type="molecule type" value="Genomic_DNA"/>
</dbReference>
<dbReference type="Gene3D" id="3.40.190.290">
    <property type="match status" value="1"/>
</dbReference>
<dbReference type="FunFam" id="1.10.10.10:FF:000001">
    <property type="entry name" value="LysR family transcriptional regulator"/>
    <property type="match status" value="1"/>
</dbReference>
<feature type="domain" description="HTH lysR-type" evidence="5">
    <location>
        <begin position="1"/>
        <end position="58"/>
    </location>
</feature>
<dbReference type="PROSITE" id="PS50931">
    <property type="entry name" value="HTH_LYSR"/>
    <property type="match status" value="1"/>
</dbReference>
<keyword evidence="7" id="KW-1185">Reference proteome</keyword>
<dbReference type="CDD" id="cd05466">
    <property type="entry name" value="PBP2_LTTR_substrate"/>
    <property type="match status" value="1"/>
</dbReference>